<dbReference type="GO" id="GO:0003677">
    <property type="term" value="F:DNA binding"/>
    <property type="evidence" value="ECO:0007669"/>
    <property type="project" value="InterPro"/>
</dbReference>
<evidence type="ECO:0000256" key="10">
    <source>
        <dbReference type="PIRSR" id="PIRSR604808-1"/>
    </source>
</evidence>
<dbReference type="EMBL" id="JAIBSC010000045">
    <property type="protein sequence ID" value="KAH1904665.1"/>
    <property type="molecule type" value="Genomic_DNA"/>
</dbReference>
<dbReference type="SUPFAM" id="SSF56219">
    <property type="entry name" value="DNase I-like"/>
    <property type="match status" value="1"/>
</dbReference>
<evidence type="ECO:0000256" key="5">
    <source>
        <dbReference type="ARBA" id="ARBA00022771"/>
    </source>
</evidence>
<feature type="region of interest" description="Disordered" evidence="14">
    <location>
        <begin position="396"/>
        <end position="571"/>
    </location>
</feature>
<reference evidence="16" key="1">
    <citation type="submission" date="2021-08" db="EMBL/GenBank/DDBJ databases">
        <title>Global Aspergillus fumigatus from environmental and clinical sources.</title>
        <authorList>
            <person name="Barber A."/>
            <person name="Sae-Ong T."/>
        </authorList>
    </citation>
    <scope>NUCLEOTIDE SEQUENCE</scope>
    <source>
        <strain evidence="16">NRZ-2016-071</strain>
    </source>
</reference>
<feature type="binding site" evidence="11">
    <location>
        <position position="216"/>
    </location>
    <ligand>
        <name>Mg(2+)</name>
        <dbReference type="ChEBI" id="CHEBI:18420"/>
        <label>1</label>
    </ligand>
</feature>
<evidence type="ECO:0000256" key="3">
    <source>
        <dbReference type="ARBA" id="ARBA00013541"/>
    </source>
</evidence>
<evidence type="ECO:0000256" key="13">
    <source>
        <dbReference type="PROSITE-ProRule" id="PRU01343"/>
    </source>
</evidence>
<dbReference type="PROSITE" id="PS51999">
    <property type="entry name" value="ZF_GRF"/>
    <property type="match status" value="1"/>
</dbReference>
<feature type="active site" evidence="10">
    <location>
        <position position="175"/>
    </location>
</feature>
<keyword evidence="8 11" id="KW-0460">Magnesium</keyword>
<evidence type="ECO:0000256" key="4">
    <source>
        <dbReference type="ARBA" id="ARBA00022723"/>
    </source>
</evidence>
<comment type="similarity">
    <text evidence="2">Belongs to the DNA repair enzymes AP/ExoA family.</text>
</comment>
<comment type="cofactor">
    <cofactor evidence="11">
        <name>Mg(2+)</name>
        <dbReference type="ChEBI" id="CHEBI:18420"/>
    </cofactor>
    <cofactor evidence="11">
        <name>Mn(2+)</name>
        <dbReference type="ChEBI" id="CHEBI:29035"/>
    </cofactor>
    <text evidence="11">Probably binds two magnesium or manganese ions per subunit.</text>
</comment>
<dbReference type="GO" id="GO:0006284">
    <property type="term" value="P:base-excision repair"/>
    <property type="evidence" value="ECO:0007669"/>
    <property type="project" value="TreeGrafter"/>
</dbReference>
<evidence type="ECO:0000256" key="7">
    <source>
        <dbReference type="ARBA" id="ARBA00022833"/>
    </source>
</evidence>
<keyword evidence="7" id="KW-0862">Zinc</keyword>
<keyword evidence="9" id="KW-0539">Nucleus</keyword>
<dbReference type="GO" id="GO:0003906">
    <property type="term" value="F:DNA-(apurinic or apyrimidinic site) endonuclease activity"/>
    <property type="evidence" value="ECO:0007669"/>
    <property type="project" value="TreeGrafter"/>
</dbReference>
<keyword evidence="4 11" id="KW-0479">Metal-binding</keyword>
<evidence type="ECO:0000256" key="9">
    <source>
        <dbReference type="ARBA" id="ARBA00023242"/>
    </source>
</evidence>
<keyword evidence="11" id="KW-0464">Manganese</keyword>
<feature type="site" description="Important for catalytic activity" evidence="12">
    <location>
        <position position="306"/>
    </location>
</feature>
<feature type="active site" description="Proton acceptor" evidence="10">
    <location>
        <position position="332"/>
    </location>
</feature>
<keyword evidence="6" id="KW-0378">Hydrolase</keyword>
<dbReference type="AlphaFoldDB" id="A0A9P8ST31"/>
<evidence type="ECO:0000256" key="11">
    <source>
        <dbReference type="PIRSR" id="PIRSR604808-2"/>
    </source>
</evidence>
<feature type="compositionally biased region" description="Low complexity" evidence="14">
    <location>
        <begin position="471"/>
        <end position="484"/>
    </location>
</feature>
<feature type="compositionally biased region" description="Polar residues" evidence="14">
    <location>
        <begin position="426"/>
        <end position="449"/>
    </location>
</feature>
<dbReference type="Pfam" id="PF03372">
    <property type="entry name" value="Exo_endo_phos"/>
    <property type="match status" value="1"/>
</dbReference>
<comment type="cofactor">
    <cofactor evidence="1">
        <name>Mn(2+)</name>
        <dbReference type="ChEBI" id="CHEBI:29035"/>
    </cofactor>
</comment>
<name>A0A9P8ST31_ASPFM</name>
<feature type="site" description="Transition state stabilizer" evidence="12">
    <location>
        <position position="216"/>
    </location>
</feature>
<evidence type="ECO:0000256" key="6">
    <source>
        <dbReference type="ARBA" id="ARBA00022801"/>
    </source>
</evidence>
<dbReference type="FunFam" id="3.60.10.10:FF:000079">
    <property type="entry name" value="DNA-(apurinic or apyrimidinic site) lyase"/>
    <property type="match status" value="1"/>
</dbReference>
<protein>
    <recommendedName>
        <fullName evidence="3">DNA-(apurinic or apyrimidinic site) endonuclease 2</fullName>
    </recommendedName>
</protein>
<feature type="compositionally biased region" description="Polar residues" evidence="14">
    <location>
        <begin position="400"/>
        <end position="409"/>
    </location>
</feature>
<dbReference type="GO" id="GO:0005634">
    <property type="term" value="C:nucleus"/>
    <property type="evidence" value="ECO:0007669"/>
    <property type="project" value="TreeGrafter"/>
</dbReference>
<feature type="site" description="Interaction with DNA substrate" evidence="12">
    <location>
        <position position="332"/>
    </location>
</feature>
<dbReference type="CDD" id="cd09088">
    <property type="entry name" value="Ape2-like_AP-endo"/>
    <property type="match status" value="1"/>
</dbReference>
<dbReference type="InterPro" id="IPR020848">
    <property type="entry name" value="AP_endonuclease_F1_CS"/>
</dbReference>
<feature type="compositionally biased region" description="Polar residues" evidence="14">
    <location>
        <begin position="501"/>
        <end position="519"/>
    </location>
</feature>
<dbReference type="PROSITE" id="PS51435">
    <property type="entry name" value="AP_NUCLEASE_F1_4"/>
    <property type="match status" value="1"/>
</dbReference>
<feature type="binding site" evidence="11">
    <location>
        <position position="332"/>
    </location>
    <ligand>
        <name>Mg(2+)</name>
        <dbReference type="ChEBI" id="CHEBI:18420"/>
        <label>1</label>
    </ligand>
</feature>
<accession>A0A9P8ST31</accession>
<feature type="binding site" evidence="11">
    <location>
        <position position="214"/>
    </location>
    <ligand>
        <name>Mg(2+)</name>
        <dbReference type="ChEBI" id="CHEBI:18420"/>
        <label>1</label>
    </ligand>
</feature>
<feature type="active site" description="Proton donor/acceptor" evidence="10">
    <location>
        <position position="214"/>
    </location>
</feature>
<feature type="binding site" evidence="11">
    <location>
        <position position="9"/>
    </location>
    <ligand>
        <name>Mg(2+)</name>
        <dbReference type="ChEBI" id="CHEBI:18420"/>
        <label>1</label>
    </ligand>
</feature>
<evidence type="ECO:0000313" key="17">
    <source>
        <dbReference type="Proteomes" id="UP000813423"/>
    </source>
</evidence>
<evidence type="ECO:0000256" key="14">
    <source>
        <dbReference type="SAM" id="MobiDB-lite"/>
    </source>
</evidence>
<proteinExistence type="inferred from homology"/>
<evidence type="ECO:0000313" key="16">
    <source>
        <dbReference type="EMBL" id="KAH1904665.1"/>
    </source>
</evidence>
<evidence type="ECO:0000256" key="1">
    <source>
        <dbReference type="ARBA" id="ARBA00001936"/>
    </source>
</evidence>
<evidence type="ECO:0000256" key="12">
    <source>
        <dbReference type="PIRSR" id="PIRSR604808-3"/>
    </source>
</evidence>
<keyword evidence="5 13" id="KW-0863">Zinc-finger</keyword>
<evidence type="ECO:0000256" key="2">
    <source>
        <dbReference type="ARBA" id="ARBA00007092"/>
    </source>
</evidence>
<dbReference type="GO" id="GO:0008270">
    <property type="term" value="F:zinc ion binding"/>
    <property type="evidence" value="ECO:0007669"/>
    <property type="project" value="UniProtKB-KW"/>
</dbReference>
<feature type="binding site" evidence="11">
    <location>
        <position position="62"/>
    </location>
    <ligand>
        <name>Mg(2+)</name>
        <dbReference type="ChEBI" id="CHEBI:18420"/>
        <label>1</label>
    </ligand>
</feature>
<evidence type="ECO:0000259" key="15">
    <source>
        <dbReference type="PROSITE" id="PS51999"/>
    </source>
</evidence>
<organism evidence="16 17">
    <name type="scientific">Aspergillus fumigatus</name>
    <name type="common">Neosartorya fumigata</name>
    <dbReference type="NCBI Taxonomy" id="746128"/>
    <lineage>
        <taxon>Eukaryota</taxon>
        <taxon>Fungi</taxon>
        <taxon>Dikarya</taxon>
        <taxon>Ascomycota</taxon>
        <taxon>Pezizomycotina</taxon>
        <taxon>Eurotiomycetes</taxon>
        <taxon>Eurotiomycetidae</taxon>
        <taxon>Eurotiales</taxon>
        <taxon>Aspergillaceae</taxon>
        <taxon>Aspergillus</taxon>
        <taxon>Aspergillus subgen. Fumigati</taxon>
    </lineage>
</organism>
<dbReference type="PROSITE" id="PS00728">
    <property type="entry name" value="AP_NUCLEASE_F1_3"/>
    <property type="match status" value="1"/>
</dbReference>
<dbReference type="GO" id="GO:0008311">
    <property type="term" value="F:double-stranded DNA 3'-5' DNA exonuclease activity"/>
    <property type="evidence" value="ECO:0007669"/>
    <property type="project" value="TreeGrafter"/>
</dbReference>
<dbReference type="PANTHER" id="PTHR22748:SF4">
    <property type="entry name" value="DNA-(APURINIC OR APYRIMIDINIC SITE) ENDONUCLEASE 2"/>
    <property type="match status" value="1"/>
</dbReference>
<gene>
    <name evidence="16" type="ORF">KXV57_006302</name>
</gene>
<dbReference type="InterPro" id="IPR010666">
    <property type="entry name" value="Znf_GRF"/>
</dbReference>
<comment type="caution">
    <text evidence="16">The sequence shown here is derived from an EMBL/GenBank/DDBJ whole genome shotgun (WGS) entry which is preliminary data.</text>
</comment>
<dbReference type="PANTHER" id="PTHR22748">
    <property type="entry name" value="AP ENDONUCLEASE"/>
    <property type="match status" value="1"/>
</dbReference>
<feature type="binding site" evidence="11">
    <location>
        <position position="331"/>
    </location>
    <ligand>
        <name>Mg(2+)</name>
        <dbReference type="ChEBI" id="CHEBI:18420"/>
        <label>1</label>
    </ligand>
</feature>
<dbReference type="Proteomes" id="UP000813423">
    <property type="component" value="Unassembled WGS sequence"/>
</dbReference>
<evidence type="ECO:0000256" key="8">
    <source>
        <dbReference type="ARBA" id="ARBA00022842"/>
    </source>
</evidence>
<dbReference type="Gene3D" id="3.60.10.10">
    <property type="entry name" value="Endonuclease/exonuclease/phosphatase"/>
    <property type="match status" value="1"/>
</dbReference>
<dbReference type="GO" id="GO:0008081">
    <property type="term" value="F:phosphoric diester hydrolase activity"/>
    <property type="evidence" value="ECO:0007669"/>
    <property type="project" value="TreeGrafter"/>
</dbReference>
<dbReference type="InterPro" id="IPR036691">
    <property type="entry name" value="Endo/exonu/phosph_ase_sf"/>
</dbReference>
<feature type="domain" description="GRF-type" evidence="15">
    <location>
        <begin position="590"/>
        <end position="643"/>
    </location>
</feature>
<sequence>MGFRITTWNVNGIRNPFSYEPWRGNRTFEVDLPKVLRSLNERLIIEQSMFDILEADIVVFQETKIQRKDLRDDMVLVPGWDCYFSLPKTKKGYSGVVIYTRNATCCPIRAEEGLTGVLCPPNSSVSFRDLPEEQQIGGYPTIKQLSELEIDAATLDSEGRCVILEFPAFVLLGIYSPANRDESRDNFRHSFIDLMDARIRNLVAMGKRVFVTGDLNIAKGELDAAHATEAIRKGAITEDEFISAPARRVFNQLLSDGRVIGQRDEGRESPVLFDICRSFHPGRRGMYTCWEQRIIARPGNYGARIDYVLCSLDMQDWFSDSNIQEGLMGSDHCPVYAVFKDVVRLGDKGVNILDIMNPPGMFKDGQRQQEYTTKYLLPTSGRLIPEFDKRRSIKDMFSRKPSTNAQTPATNPPALRRFGSTHETETPTAVSESTAGRSVAVSDSTQTKQIVRKRSQKSEAGSPVSFKRSKSGSAQPSAPSSAGQRTLKGFFKPKTDPAGQETMTQDSASVSTVPTNQSVAFPRESAPVTELTALEETRTAPAGEALPGEQPNSTTTTTPASSRNDDTVHDPIASKEDWSKLFTKKPAPKCEGHQEPCISLTTKKPGINCGRSFWICPRPLGPSGNKEKGTQWRCPTFIWASDWNPSAP</sequence>
<dbReference type="InterPro" id="IPR005135">
    <property type="entry name" value="Endo/exonuclease/phosphatase"/>
</dbReference>
<dbReference type="InterPro" id="IPR004808">
    <property type="entry name" value="AP_endonuc_1"/>
</dbReference>